<dbReference type="Proteomes" id="UP000002724">
    <property type="component" value="Chromosome"/>
</dbReference>
<dbReference type="AlphaFoldDB" id="B4SDZ1"/>
<accession>B4SDZ1</accession>
<dbReference type="KEGG" id="pph:Ppha_0687"/>
<dbReference type="OrthoDB" id="597091at2"/>
<dbReference type="EMBL" id="CP001110">
    <property type="protein sequence ID" value="ACF42982.1"/>
    <property type="molecule type" value="Genomic_DNA"/>
</dbReference>
<dbReference type="STRING" id="324925.Ppha_0687"/>
<name>B4SDZ1_PELPB</name>
<sequence length="287" mass="32153">MIHMEEKFSVCWRYHAGQGALVWQLMFTPAGDLVGQKRFSGSRQALFFCIDTLSGMVIRDDYLFFEHHHSSSAIEGGLTLLETTIGNLVYCSAGQLNSPEHQGIWAIDFRSGMVVWSRPDLVFVANLEDEFLVYHASVFAGFPERHFRLIDPFTGVDIRLPGADGLEVNALRGKAVQEEVRQQVTLPEFVMDGMTAERNALQRAGIAETTRCECIVQGALTVAALHEPARLPALWNSSLRVWKNDALVYADTLEEGVEKPGLNNFLIRSDKLYYLKGREELLCVALS</sequence>
<reference evidence="1 2" key="1">
    <citation type="submission" date="2008-06" db="EMBL/GenBank/DDBJ databases">
        <title>Complete sequence of Pelodictyon phaeoclathratiforme BU-1.</title>
        <authorList>
            <consortium name="US DOE Joint Genome Institute"/>
            <person name="Lucas S."/>
            <person name="Copeland A."/>
            <person name="Lapidus A."/>
            <person name="Glavina del Rio T."/>
            <person name="Dalin E."/>
            <person name="Tice H."/>
            <person name="Bruce D."/>
            <person name="Goodwin L."/>
            <person name="Pitluck S."/>
            <person name="Schmutz J."/>
            <person name="Larimer F."/>
            <person name="Land M."/>
            <person name="Hauser L."/>
            <person name="Kyrpides N."/>
            <person name="Mikhailova N."/>
            <person name="Liu Z."/>
            <person name="Li T."/>
            <person name="Zhao F."/>
            <person name="Overmann J."/>
            <person name="Bryant D.A."/>
            <person name="Richardson P."/>
        </authorList>
    </citation>
    <scope>NUCLEOTIDE SEQUENCE [LARGE SCALE GENOMIC DNA]</scope>
    <source>
        <strain evidence="2">DSM 5477 / BU-1</strain>
    </source>
</reference>
<protein>
    <recommendedName>
        <fullName evidence="3">DUF4905 domain-containing protein</fullName>
    </recommendedName>
</protein>
<dbReference type="HOGENOM" id="CLU_985878_0_0_10"/>
<organism evidence="1 2">
    <name type="scientific">Pelodictyon phaeoclathratiforme (strain DSM 5477 / BU-1)</name>
    <dbReference type="NCBI Taxonomy" id="324925"/>
    <lineage>
        <taxon>Bacteria</taxon>
        <taxon>Pseudomonadati</taxon>
        <taxon>Chlorobiota</taxon>
        <taxon>Chlorobiia</taxon>
        <taxon>Chlorobiales</taxon>
        <taxon>Chlorobiaceae</taxon>
        <taxon>Chlorobium/Pelodictyon group</taxon>
        <taxon>Pelodictyon</taxon>
    </lineage>
</organism>
<evidence type="ECO:0000313" key="2">
    <source>
        <dbReference type="Proteomes" id="UP000002724"/>
    </source>
</evidence>
<proteinExistence type="predicted"/>
<dbReference type="eggNOG" id="ENOG50333G5">
    <property type="taxonomic scope" value="Bacteria"/>
</dbReference>
<gene>
    <name evidence="1" type="ordered locus">Ppha_0687</name>
</gene>
<keyword evidence="2" id="KW-1185">Reference proteome</keyword>
<evidence type="ECO:0008006" key="3">
    <source>
        <dbReference type="Google" id="ProtNLM"/>
    </source>
</evidence>
<dbReference type="RefSeq" id="WP_012507477.1">
    <property type="nucleotide sequence ID" value="NC_011060.1"/>
</dbReference>
<evidence type="ECO:0000313" key="1">
    <source>
        <dbReference type="EMBL" id="ACF42982.1"/>
    </source>
</evidence>